<dbReference type="SUPFAM" id="SSF57783">
    <property type="entry name" value="Zinc beta-ribbon"/>
    <property type="match status" value="1"/>
</dbReference>
<dbReference type="GO" id="GO:0006368">
    <property type="term" value="P:transcription elongation by RNA polymerase II"/>
    <property type="evidence" value="ECO:0007669"/>
    <property type="project" value="InterPro"/>
</dbReference>
<protein>
    <recommendedName>
        <fullName evidence="13">Transcription elongation factor</fullName>
    </recommendedName>
</protein>
<dbReference type="Gene3D" id="2.20.25.10">
    <property type="match status" value="1"/>
</dbReference>
<feature type="region of interest" description="Disordered" evidence="14">
    <location>
        <begin position="92"/>
        <end position="145"/>
    </location>
</feature>
<dbReference type="SUPFAM" id="SSF46942">
    <property type="entry name" value="Elongation factor TFIIS domain 2"/>
    <property type="match status" value="1"/>
</dbReference>
<dbReference type="SMART" id="SM00440">
    <property type="entry name" value="ZnF_C2C2"/>
    <property type="match status" value="1"/>
</dbReference>
<dbReference type="GO" id="GO:0000977">
    <property type="term" value="F:RNA polymerase II transcription regulatory region sequence-specific DNA binding"/>
    <property type="evidence" value="ECO:0007669"/>
    <property type="project" value="TreeGrafter"/>
</dbReference>
<feature type="domain" description="TFIIS N-terminal" evidence="16">
    <location>
        <begin position="6"/>
        <end position="83"/>
    </location>
</feature>
<dbReference type="SUPFAM" id="SSF47676">
    <property type="entry name" value="Conserved domain common to transcription factors TFIIS, elongin A, CRSP70"/>
    <property type="match status" value="1"/>
</dbReference>
<dbReference type="Gene3D" id="1.10.472.30">
    <property type="entry name" value="Transcription elongation factor S-II, central domain"/>
    <property type="match status" value="1"/>
</dbReference>
<feature type="compositionally biased region" description="Basic and acidic residues" evidence="14">
    <location>
        <begin position="129"/>
        <end position="143"/>
    </location>
</feature>
<keyword evidence="18" id="KW-0648">Protein biosynthesis</keyword>
<dbReference type="SMART" id="SM00509">
    <property type="entry name" value="TFS2N"/>
    <property type="match status" value="1"/>
</dbReference>
<accession>A0AAE8MZN5</accession>
<comment type="function">
    <text evidence="10">Necessary for efficient RNA polymerase II transcription elongation past template-encoded arresting sites. The arresting sites in DNA have the property of trapping a certain fraction of elongating RNA polymerases that pass through, resulting in locked ternary complexes. Cleavage of the nascent transcript by S-II allows the resumption of elongation from the new 3'-terminus.</text>
</comment>
<dbReference type="FunFam" id="1.20.930.10:FF:000007">
    <property type="entry name" value="Transcription elongation factor S-II"/>
    <property type="match status" value="1"/>
</dbReference>
<dbReference type="GO" id="GO:0031440">
    <property type="term" value="P:regulation of mRNA 3'-end processing"/>
    <property type="evidence" value="ECO:0007669"/>
    <property type="project" value="TreeGrafter"/>
</dbReference>
<evidence type="ECO:0000256" key="13">
    <source>
        <dbReference type="RuleBase" id="RU368078"/>
    </source>
</evidence>
<dbReference type="InterPro" id="IPR006289">
    <property type="entry name" value="TFSII"/>
</dbReference>
<dbReference type="PANTHER" id="PTHR11477:SF0">
    <property type="entry name" value="IP08861P-RELATED"/>
    <property type="match status" value="1"/>
</dbReference>
<dbReference type="InterPro" id="IPR035100">
    <property type="entry name" value="TF_IIS-typ"/>
</dbReference>
<evidence type="ECO:0000256" key="2">
    <source>
        <dbReference type="ARBA" id="ARBA00009647"/>
    </source>
</evidence>
<dbReference type="Pfam" id="PF07500">
    <property type="entry name" value="TFIIS_M"/>
    <property type="match status" value="1"/>
</dbReference>
<evidence type="ECO:0000259" key="16">
    <source>
        <dbReference type="PROSITE" id="PS51319"/>
    </source>
</evidence>
<evidence type="ECO:0000256" key="14">
    <source>
        <dbReference type="SAM" id="MobiDB-lite"/>
    </source>
</evidence>
<evidence type="ECO:0000256" key="4">
    <source>
        <dbReference type="ARBA" id="ARBA00022771"/>
    </source>
</evidence>
<dbReference type="GO" id="GO:0003746">
    <property type="term" value="F:translation elongation factor activity"/>
    <property type="evidence" value="ECO:0007669"/>
    <property type="project" value="UniProtKB-KW"/>
</dbReference>
<evidence type="ECO:0000256" key="9">
    <source>
        <dbReference type="ARBA" id="ARBA00023242"/>
    </source>
</evidence>
<keyword evidence="3 13" id="KW-0479">Metal-binding</keyword>
<keyword evidence="18" id="KW-0251">Elongation factor</keyword>
<keyword evidence="8 13" id="KW-0804">Transcription</keyword>
<evidence type="ECO:0000256" key="11">
    <source>
        <dbReference type="PROSITE-ProRule" id="PRU00472"/>
    </source>
</evidence>
<evidence type="ECO:0000256" key="1">
    <source>
        <dbReference type="ARBA" id="ARBA00004123"/>
    </source>
</evidence>
<evidence type="ECO:0000259" key="17">
    <source>
        <dbReference type="PROSITE" id="PS51321"/>
    </source>
</evidence>
<keyword evidence="9 12" id="KW-0539">Nucleus</keyword>
<dbReference type="InterPro" id="IPR036575">
    <property type="entry name" value="TFIIS_cen_dom_sf"/>
</dbReference>
<dbReference type="PROSITE" id="PS51319">
    <property type="entry name" value="TFIIS_N"/>
    <property type="match status" value="1"/>
</dbReference>
<feature type="domain" description="TFIIS-type" evidence="15">
    <location>
        <begin position="267"/>
        <end position="307"/>
    </location>
</feature>
<dbReference type="Proteomes" id="UP001187682">
    <property type="component" value="Unassembled WGS sequence"/>
</dbReference>
<reference evidence="18" key="1">
    <citation type="submission" date="2018-03" db="EMBL/GenBank/DDBJ databases">
        <authorList>
            <person name="Guldener U."/>
        </authorList>
    </citation>
    <scope>NUCLEOTIDE SEQUENCE</scope>
</reference>
<dbReference type="AlphaFoldDB" id="A0AAE8MZN5"/>
<keyword evidence="5 13" id="KW-0862">Zinc</keyword>
<dbReference type="PROSITE" id="PS51321">
    <property type="entry name" value="TFIIS_CENTRAL"/>
    <property type="match status" value="1"/>
</dbReference>
<dbReference type="PIRSF" id="PIRSF006704">
    <property type="entry name" value="TF_IIS"/>
    <property type="match status" value="1"/>
</dbReference>
<evidence type="ECO:0000256" key="8">
    <source>
        <dbReference type="ARBA" id="ARBA00023163"/>
    </source>
</evidence>
<keyword evidence="6 13" id="KW-0805">Transcription regulation</keyword>
<keyword evidence="4 11" id="KW-0863">Zinc-finger</keyword>
<dbReference type="PANTHER" id="PTHR11477">
    <property type="entry name" value="TRANSCRIPTION FACTOR S-II ZINC FINGER DOMAIN-CONTAINING PROTEIN"/>
    <property type="match status" value="1"/>
</dbReference>
<evidence type="ECO:0000313" key="19">
    <source>
        <dbReference type="Proteomes" id="UP001187682"/>
    </source>
</evidence>
<dbReference type="PROSITE" id="PS51133">
    <property type="entry name" value="ZF_TFIIS_2"/>
    <property type="match status" value="1"/>
</dbReference>
<dbReference type="GO" id="GO:0006362">
    <property type="term" value="P:transcription elongation by RNA polymerase I"/>
    <property type="evidence" value="ECO:0007669"/>
    <property type="project" value="TreeGrafter"/>
</dbReference>
<evidence type="ECO:0000256" key="7">
    <source>
        <dbReference type="ARBA" id="ARBA00023125"/>
    </source>
</evidence>
<organism evidence="18 19">
    <name type="scientific">Cephalotrichum gorgonifer</name>
    <dbReference type="NCBI Taxonomy" id="2041049"/>
    <lineage>
        <taxon>Eukaryota</taxon>
        <taxon>Fungi</taxon>
        <taxon>Dikarya</taxon>
        <taxon>Ascomycota</taxon>
        <taxon>Pezizomycotina</taxon>
        <taxon>Sordariomycetes</taxon>
        <taxon>Hypocreomycetidae</taxon>
        <taxon>Microascales</taxon>
        <taxon>Microascaceae</taxon>
        <taxon>Cephalotrichum</taxon>
    </lineage>
</organism>
<dbReference type="Pfam" id="PF08711">
    <property type="entry name" value="Med26"/>
    <property type="match status" value="1"/>
</dbReference>
<dbReference type="InterPro" id="IPR035441">
    <property type="entry name" value="TFIIS/LEDGF_dom_sf"/>
</dbReference>
<evidence type="ECO:0000313" key="18">
    <source>
        <dbReference type="EMBL" id="SPO02112.1"/>
    </source>
</evidence>
<dbReference type="CDD" id="cd13749">
    <property type="entry name" value="Zn-ribbon_TFIIS"/>
    <property type="match status" value="1"/>
</dbReference>
<dbReference type="FunFam" id="1.10.472.30:FF:000003">
    <property type="entry name" value="Transcription elongation factor S-II"/>
    <property type="match status" value="1"/>
</dbReference>
<comment type="subcellular location">
    <subcellularLocation>
        <location evidence="1 12 13">Nucleus</location>
    </subcellularLocation>
</comment>
<feature type="domain" description="TFIIS central" evidence="17">
    <location>
        <begin position="150"/>
        <end position="264"/>
    </location>
</feature>
<evidence type="ECO:0000256" key="3">
    <source>
        <dbReference type="ARBA" id="ARBA00022723"/>
    </source>
</evidence>
<keyword evidence="7 13" id="KW-0238">DNA-binding</keyword>
<dbReference type="EMBL" id="ONZQ02000006">
    <property type="protein sequence ID" value="SPO02112.1"/>
    <property type="molecule type" value="Genomic_DNA"/>
</dbReference>
<dbReference type="SMART" id="SM00510">
    <property type="entry name" value="TFS2M"/>
    <property type="match status" value="1"/>
</dbReference>
<dbReference type="InterPro" id="IPR001222">
    <property type="entry name" value="Znf_TFIIS"/>
</dbReference>
<dbReference type="Pfam" id="PF01096">
    <property type="entry name" value="Zn_ribbon_TFIIS"/>
    <property type="match status" value="1"/>
</dbReference>
<dbReference type="GO" id="GO:0001139">
    <property type="term" value="F:RNA polymerase II complex recruiting activity"/>
    <property type="evidence" value="ECO:0007669"/>
    <property type="project" value="TreeGrafter"/>
</dbReference>
<evidence type="ECO:0000256" key="6">
    <source>
        <dbReference type="ARBA" id="ARBA00023015"/>
    </source>
</evidence>
<dbReference type="PROSITE" id="PS00466">
    <property type="entry name" value="ZF_TFIIS_1"/>
    <property type="match status" value="1"/>
</dbReference>
<dbReference type="GO" id="GO:0031564">
    <property type="term" value="P:transcription antitermination"/>
    <property type="evidence" value="ECO:0007669"/>
    <property type="project" value="TreeGrafter"/>
</dbReference>
<dbReference type="GO" id="GO:0005634">
    <property type="term" value="C:nucleus"/>
    <property type="evidence" value="ECO:0007669"/>
    <property type="project" value="UniProtKB-SubCell"/>
</dbReference>
<dbReference type="InterPro" id="IPR003617">
    <property type="entry name" value="TFIIS/CRSP70_N_sub"/>
</dbReference>
<proteinExistence type="inferred from homology"/>
<evidence type="ECO:0000256" key="10">
    <source>
        <dbReference type="ARBA" id="ARBA00025408"/>
    </source>
</evidence>
<dbReference type="InterPro" id="IPR017923">
    <property type="entry name" value="TFIIS_N"/>
</dbReference>
<keyword evidence="19" id="KW-1185">Reference proteome</keyword>
<dbReference type="FunFam" id="2.20.25.10:FF:000001">
    <property type="entry name" value="Probable Transcription elongation factor S-II"/>
    <property type="match status" value="1"/>
</dbReference>
<sequence>MMDQRELEARVKALTKSIGANEPASNALTLLKSLKDEAAPTEEMLRATKAGVFVGKLRSHQNKEIAVAATQLVQKWKKLVEAEKASKARISKMNSPVSASTSIPAPATGAASSSTAAAAGSSKSTGFKGDPEKRRAETDKVDTNRTSSNIRNNCIKLMYNGLAYRSTETPEVVLSRAVAVEDAAFKSFSGETKEYREKLRSLFQNLKNRTNAELGRKVMSGDITADRFVTMSADELKSAEQREKDSFFEKENMKNAQVPTAEKSVTSEFKCSKCGQRKVAYTQAQTRSADEPMTTFCECTICGNRWKFS</sequence>
<feature type="compositionally biased region" description="Low complexity" evidence="14">
    <location>
        <begin position="95"/>
        <end position="126"/>
    </location>
</feature>
<evidence type="ECO:0000256" key="12">
    <source>
        <dbReference type="PROSITE-ProRule" id="PRU00649"/>
    </source>
</evidence>
<comment type="similarity">
    <text evidence="2 13">Belongs to the TFS-II family.</text>
</comment>
<comment type="caution">
    <text evidence="18">The sequence shown here is derived from an EMBL/GenBank/DDBJ whole genome shotgun (WGS) entry which is preliminary data.</text>
</comment>
<evidence type="ECO:0000256" key="5">
    <source>
        <dbReference type="ARBA" id="ARBA00022833"/>
    </source>
</evidence>
<dbReference type="Gene3D" id="1.20.930.10">
    <property type="entry name" value="Conserved domain common to transcription factors TFIIS, elongin A, CRSP70"/>
    <property type="match status" value="1"/>
</dbReference>
<evidence type="ECO:0000259" key="15">
    <source>
        <dbReference type="PROSITE" id="PS51133"/>
    </source>
</evidence>
<dbReference type="InterPro" id="IPR003618">
    <property type="entry name" value="TFIIS_cen_dom"/>
</dbReference>
<dbReference type="GO" id="GO:0008270">
    <property type="term" value="F:zinc ion binding"/>
    <property type="evidence" value="ECO:0007669"/>
    <property type="project" value="UniProtKB-UniRule"/>
</dbReference>
<gene>
    <name evidence="18" type="ORF">DNG_04785</name>
</gene>
<dbReference type="NCBIfam" id="TIGR01385">
    <property type="entry name" value="TFSII"/>
    <property type="match status" value="1"/>
</dbReference>
<name>A0AAE8MZN5_9PEZI</name>